<name>A0A3Q8A4R1_BORHE</name>
<geneLocation type="plasmid" evidence="1 2">
    <name>lpE27</name>
</geneLocation>
<gene>
    <name evidence="1" type="ORF">AXX13_E09</name>
</gene>
<reference evidence="1 2" key="5">
    <citation type="journal article" date="1992" name="Mol. Microbiol.">
        <title>Subtelomeric expression regions of Borrelia hermsii linear plasmids are highly polymorphic.</title>
        <authorList>
            <person name="Restrepo B.I."/>
            <person name="Kitten T."/>
            <person name="Carter C.J."/>
            <person name="Infante D."/>
            <person name="Barbour A.G."/>
        </authorList>
    </citation>
    <scope>NUCLEOTIDE SEQUENCE [LARGE SCALE GENOMIC DNA]</scope>
    <source>
        <strain evidence="1 2">HS1</strain>
    </source>
</reference>
<protein>
    <recommendedName>
        <fullName evidence="3">Cytosolic protein</fullName>
    </recommendedName>
</protein>
<evidence type="ECO:0000313" key="2">
    <source>
        <dbReference type="Proteomes" id="UP000078430"/>
    </source>
</evidence>
<proteinExistence type="predicted"/>
<accession>A0A3Q8A4R1</accession>
<dbReference type="EMBL" id="CP014871">
    <property type="protein sequence ID" value="ANA43898.1"/>
    <property type="molecule type" value="Genomic_DNA"/>
</dbReference>
<dbReference type="Proteomes" id="UP000078430">
    <property type="component" value="Plasmid lpE27"/>
</dbReference>
<reference evidence="1 2" key="6">
    <citation type="journal article" date="1994" name="Mol. Microbiol.">
        <title>Activation of a vmp pseudogene in Borrelia hermsii: an alternate mechanism of antigenic variation during relapsing fever.</title>
        <authorList>
            <person name="Restrepo B.I."/>
            <person name="Carter C.J."/>
            <person name="Barbour A.G."/>
        </authorList>
    </citation>
    <scope>NUCLEOTIDE SEQUENCE [LARGE SCALE GENOMIC DNA]</scope>
    <source>
        <strain evidence="2">HS1</strain>
        <plasmid evidence="1">lpE27</plasmid>
    </source>
</reference>
<evidence type="ECO:0000313" key="1">
    <source>
        <dbReference type="EMBL" id="ANA43898.1"/>
    </source>
</evidence>
<reference evidence="1 2" key="9">
    <citation type="journal article" date="2016" name="Genome Announc.">
        <title>Chromosome and Plasmids of the Tick-Borne Relapsing Fever Agent Borrelia hermsii.</title>
        <authorList>
            <person name="Barbour A.G."/>
        </authorList>
    </citation>
    <scope>NUCLEOTIDE SEQUENCE [LARGE SCALE GENOMIC DNA]</scope>
    <source>
        <strain evidence="1 2">HS1</strain>
    </source>
</reference>
<reference evidence="1 2" key="3">
    <citation type="journal article" date="1991" name="Infect. Immun.">
        <title>Tandem insertion sequence-like elements define the expression site for variable antigen genes of Borrelia hermsii.</title>
        <authorList>
            <person name="Barbour A.G."/>
            <person name="Carter C.J."/>
            <person name="Burman N."/>
            <person name="Freitag C.S."/>
            <person name="Garon C.F."/>
            <person name="Bergstrom S."/>
        </authorList>
    </citation>
    <scope>NUCLEOTIDE SEQUENCE [LARGE SCALE GENOMIC DNA]</scope>
    <source>
        <strain evidence="1 2">HS1</strain>
    </source>
</reference>
<reference evidence="1 2" key="4">
    <citation type="journal article" date="1991" name="Mol. Microbiol.">
        <title>Variable antigen genes of the relapsing fever agent Borrelia hermsii are activated by promoter addition.</title>
        <authorList>
            <person name="Barbour A.G."/>
            <person name="Burman N."/>
            <person name="Carter C.J."/>
            <person name="Kitten T."/>
            <person name="Bergstroem S."/>
        </authorList>
    </citation>
    <scope>NUCLEOTIDE SEQUENCE [LARGE SCALE GENOMIC DNA]</scope>
    <source>
        <strain evidence="1 2">HS1</strain>
    </source>
</reference>
<organism evidence="1 2">
    <name type="scientific">Borrelia hermsii HS1</name>
    <dbReference type="NCBI Taxonomy" id="1867252"/>
    <lineage>
        <taxon>Bacteria</taxon>
        <taxon>Pseudomonadati</taxon>
        <taxon>Spirochaetota</taxon>
        <taxon>Spirochaetia</taxon>
        <taxon>Spirochaetales</taxon>
        <taxon>Borreliaceae</taxon>
        <taxon>Borrelia</taxon>
    </lineage>
</organism>
<sequence length="115" mass="13976">MFIFEVFICLIKYKINFMRMIEGHSFYKVSEAQEVLKSKFGYKITKSHLRYKLEVLECYIRVGNIMLIPEDFLKYLTLSLLAFKNNEKYKFEIKREVREKMPKFRELIAKVISKE</sequence>
<reference evidence="1 2" key="7">
    <citation type="journal article" date="1999" name="Mol. Microbiol.">
        <title>The extended promoters for two outer membrane lipoprotein genes of Borrelia spp. uniquely include a T-rich region.</title>
        <authorList>
            <person name="Sohaskey C.D."/>
            <person name="Zuckert W.R."/>
            <person name="Barbour A.G."/>
        </authorList>
    </citation>
    <scope>NUCLEOTIDE SEQUENCE [LARGE SCALE GENOMIC DNA]</scope>
    <source>
        <strain evidence="1 2">HS1</strain>
    </source>
</reference>
<keyword evidence="1" id="KW-0614">Plasmid</keyword>
<evidence type="ECO:0008006" key="3">
    <source>
        <dbReference type="Google" id="ProtNLM"/>
    </source>
</evidence>
<keyword evidence="2" id="KW-1185">Reference proteome</keyword>
<reference evidence="1 2" key="8">
    <citation type="journal article" date="2006" name="Mol. Microbiol.">
        <title>Antigenic variation by Borrelia hermsii occurs through recombination between extragenic repetitive elements on linear plasmids.</title>
        <authorList>
            <person name="Dai Q."/>
            <person name="Restrepo B.I."/>
            <person name="Porcella S.F."/>
            <person name="Raffel S.J."/>
            <person name="Schwan T.G."/>
            <person name="Barbour A.G."/>
        </authorList>
    </citation>
    <scope>NUCLEOTIDE SEQUENCE [LARGE SCALE GENOMIC DNA]</scope>
    <source>
        <strain evidence="1 2">HS1</strain>
    </source>
</reference>
<reference evidence="1 2" key="1">
    <citation type="journal article" date="1990" name="Mol. Microbiol.">
        <title>The variable antigens Vmp7 and Vmp21 of the relapsing fever bacterium Borrelia hermsii are structurally analogous to the VSG proteins of the African trypanosome.</title>
        <authorList>
            <person name="Burman N."/>
            <person name="Bergstroem S."/>
            <person name="Restrepo B.I."/>
            <person name="Barbour A.G."/>
        </authorList>
    </citation>
    <scope>NUCLEOTIDE SEQUENCE [LARGE SCALE GENOMIC DNA]</scope>
    <source>
        <strain evidence="1 2">HS1</strain>
    </source>
</reference>
<reference evidence="1 2" key="2">
    <citation type="journal article" date="1990" name="Proc. Natl. Acad. Sci. U.S.A.">
        <title>Juxtaposition of expressed variable antigen genes with a conserved telomere in the bacterium Borrelia hermsii.</title>
        <authorList>
            <person name="Kitten T."/>
            <person name="Barbour A.G."/>
        </authorList>
    </citation>
    <scope>NUCLEOTIDE SEQUENCE [LARGE SCALE GENOMIC DNA]</scope>
    <source>
        <strain evidence="1 2">HS1</strain>
    </source>
</reference>